<dbReference type="EMBL" id="AZIM01006529">
    <property type="protein sequence ID" value="ETE58601.1"/>
    <property type="molecule type" value="Genomic_DNA"/>
</dbReference>
<evidence type="ECO:0000313" key="3">
    <source>
        <dbReference type="Proteomes" id="UP000018936"/>
    </source>
</evidence>
<sequence>MKRRRGRRGRGRRGEGAERKDHLSGEIVGWLPLSVRRSVEMTASITGIGSEGRSCGVASLIDGNCCHVSPAEETQIKLPTPFGDPVTQRNSH</sequence>
<protein>
    <submittedName>
        <fullName evidence="2">Uncharacterized protein</fullName>
    </submittedName>
</protein>
<keyword evidence="3" id="KW-1185">Reference proteome</keyword>
<feature type="compositionally biased region" description="Basic and acidic residues" evidence="1">
    <location>
        <begin position="12"/>
        <end position="23"/>
    </location>
</feature>
<feature type="region of interest" description="Disordered" evidence="1">
    <location>
        <begin position="1"/>
        <end position="23"/>
    </location>
</feature>
<evidence type="ECO:0000256" key="1">
    <source>
        <dbReference type="SAM" id="MobiDB-lite"/>
    </source>
</evidence>
<dbReference type="Proteomes" id="UP000018936">
    <property type="component" value="Unassembled WGS sequence"/>
</dbReference>
<proteinExistence type="predicted"/>
<comment type="caution">
    <text evidence="2">The sequence shown here is derived from an EMBL/GenBank/DDBJ whole genome shotgun (WGS) entry which is preliminary data.</text>
</comment>
<feature type="non-terminal residue" evidence="2">
    <location>
        <position position="1"/>
    </location>
</feature>
<accession>V8N9J9</accession>
<dbReference type="AlphaFoldDB" id="V8N9J9"/>
<evidence type="ECO:0000313" key="2">
    <source>
        <dbReference type="EMBL" id="ETE58601.1"/>
    </source>
</evidence>
<gene>
    <name evidence="2" type="ORF">L345_15679</name>
</gene>
<reference evidence="2 3" key="1">
    <citation type="journal article" date="2013" name="Proc. Natl. Acad. Sci. U.S.A.">
        <title>The king cobra genome reveals dynamic gene evolution and adaptation in the snake venom system.</title>
        <authorList>
            <person name="Vonk F.J."/>
            <person name="Casewell N.R."/>
            <person name="Henkel C.V."/>
            <person name="Heimberg A.M."/>
            <person name="Jansen H.J."/>
            <person name="McCleary R.J."/>
            <person name="Kerkkamp H.M."/>
            <person name="Vos R.A."/>
            <person name="Guerreiro I."/>
            <person name="Calvete J.J."/>
            <person name="Wuster W."/>
            <person name="Woods A.E."/>
            <person name="Logan J.M."/>
            <person name="Harrison R.A."/>
            <person name="Castoe T.A."/>
            <person name="de Koning A.P."/>
            <person name="Pollock D.D."/>
            <person name="Yandell M."/>
            <person name="Calderon D."/>
            <person name="Renjifo C."/>
            <person name="Currier R.B."/>
            <person name="Salgado D."/>
            <person name="Pla D."/>
            <person name="Sanz L."/>
            <person name="Hyder A.S."/>
            <person name="Ribeiro J.M."/>
            <person name="Arntzen J.W."/>
            <person name="van den Thillart G.E."/>
            <person name="Boetzer M."/>
            <person name="Pirovano W."/>
            <person name="Dirks R.P."/>
            <person name="Spaink H.P."/>
            <person name="Duboule D."/>
            <person name="McGlinn E."/>
            <person name="Kini R.M."/>
            <person name="Richardson M.K."/>
        </authorList>
    </citation>
    <scope>NUCLEOTIDE SEQUENCE</scope>
    <source>
        <tissue evidence="2">Blood</tissue>
    </source>
</reference>
<organism evidence="2 3">
    <name type="scientific">Ophiophagus hannah</name>
    <name type="common">King cobra</name>
    <name type="synonym">Naja hannah</name>
    <dbReference type="NCBI Taxonomy" id="8665"/>
    <lineage>
        <taxon>Eukaryota</taxon>
        <taxon>Metazoa</taxon>
        <taxon>Chordata</taxon>
        <taxon>Craniata</taxon>
        <taxon>Vertebrata</taxon>
        <taxon>Euteleostomi</taxon>
        <taxon>Lepidosauria</taxon>
        <taxon>Squamata</taxon>
        <taxon>Bifurcata</taxon>
        <taxon>Unidentata</taxon>
        <taxon>Episquamata</taxon>
        <taxon>Toxicofera</taxon>
        <taxon>Serpentes</taxon>
        <taxon>Colubroidea</taxon>
        <taxon>Elapidae</taxon>
        <taxon>Elapinae</taxon>
        <taxon>Ophiophagus</taxon>
    </lineage>
</organism>
<feature type="compositionally biased region" description="Basic residues" evidence="1">
    <location>
        <begin position="1"/>
        <end position="11"/>
    </location>
</feature>
<name>V8N9J9_OPHHA</name>